<dbReference type="GO" id="GO:0000785">
    <property type="term" value="C:chromatin"/>
    <property type="evidence" value="ECO:0007669"/>
    <property type="project" value="TreeGrafter"/>
</dbReference>
<dbReference type="SMART" id="SM00487">
    <property type="entry name" value="DEXDc"/>
    <property type="match status" value="1"/>
</dbReference>
<feature type="compositionally biased region" description="Basic residues" evidence="8">
    <location>
        <begin position="1408"/>
        <end position="1417"/>
    </location>
</feature>
<comment type="subcellular location">
    <subcellularLocation>
        <location evidence="1">Nucleus</location>
    </subcellularLocation>
</comment>
<evidence type="ECO:0000256" key="1">
    <source>
        <dbReference type="ARBA" id="ARBA00004123"/>
    </source>
</evidence>
<evidence type="ECO:0000256" key="5">
    <source>
        <dbReference type="ARBA" id="ARBA00022840"/>
    </source>
</evidence>
<dbReference type="SMART" id="SM00298">
    <property type="entry name" value="CHROMO"/>
    <property type="match status" value="2"/>
</dbReference>
<dbReference type="STRING" id="58919.A0A316Z0V8"/>
<keyword evidence="3" id="KW-0547">Nucleotide-binding</keyword>
<dbReference type="GO" id="GO:0140658">
    <property type="term" value="F:ATP-dependent chromatin remodeler activity"/>
    <property type="evidence" value="ECO:0007669"/>
    <property type="project" value="TreeGrafter"/>
</dbReference>
<dbReference type="GO" id="GO:0016887">
    <property type="term" value="F:ATP hydrolysis activity"/>
    <property type="evidence" value="ECO:0007669"/>
    <property type="project" value="TreeGrafter"/>
</dbReference>
<feature type="region of interest" description="Disordered" evidence="8">
    <location>
        <begin position="546"/>
        <end position="568"/>
    </location>
</feature>
<dbReference type="GO" id="GO:0042393">
    <property type="term" value="F:histone binding"/>
    <property type="evidence" value="ECO:0007669"/>
    <property type="project" value="TreeGrafter"/>
</dbReference>
<keyword evidence="7" id="KW-0175">Coiled coil</keyword>
<dbReference type="InterPro" id="IPR049730">
    <property type="entry name" value="SNF2/RAD54-like_C"/>
</dbReference>
<keyword evidence="12" id="KW-1185">Reference proteome</keyword>
<feature type="domain" description="Helicase C-terminal" evidence="10">
    <location>
        <begin position="1011"/>
        <end position="1173"/>
    </location>
</feature>
<dbReference type="GO" id="GO:0005634">
    <property type="term" value="C:nucleus"/>
    <property type="evidence" value="ECO:0007669"/>
    <property type="project" value="UniProtKB-SubCell"/>
</dbReference>
<dbReference type="CDD" id="cd18793">
    <property type="entry name" value="SF2_C_SNF"/>
    <property type="match status" value="1"/>
</dbReference>
<feature type="coiled-coil region" evidence="7">
    <location>
        <begin position="936"/>
        <end position="963"/>
    </location>
</feature>
<dbReference type="SUPFAM" id="SSF52540">
    <property type="entry name" value="P-loop containing nucleoside triphosphate hydrolases"/>
    <property type="match status" value="2"/>
</dbReference>
<feature type="compositionally biased region" description="Acidic residues" evidence="8">
    <location>
        <begin position="76"/>
        <end position="87"/>
    </location>
</feature>
<dbReference type="InterPro" id="IPR001650">
    <property type="entry name" value="Helicase_C-like"/>
</dbReference>
<feature type="compositionally biased region" description="Low complexity" evidence="8">
    <location>
        <begin position="109"/>
        <end position="121"/>
    </location>
</feature>
<dbReference type="InterPro" id="IPR000330">
    <property type="entry name" value="SNF2_N"/>
</dbReference>
<reference evidence="11 12" key="1">
    <citation type="journal article" date="2018" name="Mol. Biol. Evol.">
        <title>Broad Genomic Sampling Reveals a Smut Pathogenic Ancestry of the Fungal Clade Ustilaginomycotina.</title>
        <authorList>
            <person name="Kijpornyongpan T."/>
            <person name="Mondo S.J."/>
            <person name="Barry K."/>
            <person name="Sandor L."/>
            <person name="Lee J."/>
            <person name="Lipzen A."/>
            <person name="Pangilinan J."/>
            <person name="LaButti K."/>
            <person name="Hainaut M."/>
            <person name="Henrissat B."/>
            <person name="Grigoriev I.V."/>
            <person name="Spatafora J.W."/>
            <person name="Aime M.C."/>
        </authorList>
    </citation>
    <scope>NUCLEOTIDE SEQUENCE [LARGE SCALE GENOMIC DNA]</scope>
    <source>
        <strain evidence="11 12">MCA 4186</strain>
    </source>
</reference>
<evidence type="ECO:0000259" key="10">
    <source>
        <dbReference type="PROSITE" id="PS51194"/>
    </source>
</evidence>
<dbReference type="SUPFAM" id="SSF54160">
    <property type="entry name" value="Chromo domain-like"/>
    <property type="match status" value="1"/>
</dbReference>
<feature type="region of interest" description="Disordered" evidence="8">
    <location>
        <begin position="1661"/>
        <end position="1695"/>
    </location>
</feature>
<organism evidence="11 12">
    <name type="scientific">Tilletiopsis washingtonensis</name>
    <dbReference type="NCBI Taxonomy" id="58919"/>
    <lineage>
        <taxon>Eukaryota</taxon>
        <taxon>Fungi</taxon>
        <taxon>Dikarya</taxon>
        <taxon>Basidiomycota</taxon>
        <taxon>Ustilaginomycotina</taxon>
        <taxon>Exobasidiomycetes</taxon>
        <taxon>Entylomatales</taxon>
        <taxon>Entylomatales incertae sedis</taxon>
        <taxon>Tilletiopsis</taxon>
    </lineage>
</organism>
<evidence type="ECO:0000256" key="4">
    <source>
        <dbReference type="ARBA" id="ARBA00022801"/>
    </source>
</evidence>
<dbReference type="GO" id="GO:0003677">
    <property type="term" value="F:DNA binding"/>
    <property type="evidence" value="ECO:0007669"/>
    <property type="project" value="TreeGrafter"/>
</dbReference>
<evidence type="ECO:0000256" key="7">
    <source>
        <dbReference type="SAM" id="Coils"/>
    </source>
</evidence>
<evidence type="ECO:0000256" key="8">
    <source>
        <dbReference type="SAM" id="MobiDB-lite"/>
    </source>
</evidence>
<dbReference type="Pfam" id="PF00271">
    <property type="entry name" value="Helicase_C"/>
    <property type="match status" value="1"/>
</dbReference>
<feature type="region of interest" description="Disordered" evidence="8">
    <location>
        <begin position="1345"/>
        <end position="1449"/>
    </location>
</feature>
<feature type="non-terminal residue" evidence="11">
    <location>
        <position position="1727"/>
    </location>
</feature>
<keyword evidence="6" id="KW-0539">Nucleus</keyword>
<dbReference type="InterPro" id="IPR038718">
    <property type="entry name" value="SNF2-like_sf"/>
</dbReference>
<feature type="compositionally biased region" description="Basic and acidic residues" evidence="8">
    <location>
        <begin position="373"/>
        <end position="387"/>
    </location>
</feature>
<dbReference type="GO" id="GO:0005524">
    <property type="term" value="F:ATP binding"/>
    <property type="evidence" value="ECO:0007669"/>
    <property type="project" value="UniProtKB-KW"/>
</dbReference>
<evidence type="ECO:0000256" key="6">
    <source>
        <dbReference type="ARBA" id="ARBA00023242"/>
    </source>
</evidence>
<feature type="compositionally biased region" description="Low complexity" evidence="8">
    <location>
        <begin position="1420"/>
        <end position="1431"/>
    </location>
</feature>
<feature type="domain" description="Helicase ATP-binding" evidence="9">
    <location>
        <begin position="694"/>
        <end position="869"/>
    </location>
</feature>
<dbReference type="RefSeq" id="XP_025595676.1">
    <property type="nucleotide sequence ID" value="XM_025740681.1"/>
</dbReference>
<dbReference type="PROSITE" id="PS51194">
    <property type="entry name" value="HELICASE_CTER"/>
    <property type="match status" value="1"/>
</dbReference>
<protein>
    <submittedName>
        <fullName evidence="11">Uncharacterized protein</fullName>
    </submittedName>
</protein>
<dbReference type="Gene3D" id="3.40.50.300">
    <property type="entry name" value="P-loop containing nucleotide triphosphate hydrolases"/>
    <property type="match status" value="1"/>
</dbReference>
<sequence length="1727" mass="193036">MSDDEYIYSYWGSGPALAEKTRVRDVMRTPARQSNIDVDVEPLADRSAFGALIEDVPAEPAVLVDDSSDNYASSQSDEEVDELLGDSDDARKSRSRRHQRVLSSDDDATSSSSSASDSADSFQGPASVGSGDEVVDAEKPILDRHWEMCHKCLDSPGWQQMHALMSMRGKLRKQNRKSKGRLKHARTLGGRVKRVLGQYDETEAIDGTLEDRVELLRDQIVDLGGWLECCTCSASFHWGCLPSSRQKGILRELNEIHEAIQQNTRPDEPYVERVAVAWNESLNFVECGDCNAPQHYRCMLCHGDQPRGTSAQTDRLFRCIRCRRGAHYECCRQLEGDTSVEATAAKRQGAKWRCVDCEGWGEIESVLAWRPSPDAHKHPELEPKAGEEMPAFSPKDDLKREYLVKFEGVSFRETQWVPHAWLSVVAAQALLRFLQNGSRVELDDTVAVDAGRVPQKARVQKAGVAGSLSKERAAVVLAAPKRRSRRRNRAVEVQAEETTEVVIERQGPPRAAPDAQERIPLPWRTPDRVLDVFFRVDILGAAGRIAARNKEPPNPYRRPRAKQHAENRQRFKEDPNLLHIDEVDEALLDDENAGESLPYVAKLFVKWEDVPYEFSTWENGPDEEEQADIFDEYLAAFKRYLSSRKVNVPLLTQEEMQDLDDRRRMRFTALRSQPNYVREGQLLDFQLEGLNWLRFNWFNHQPGILADEMGLGKTIQMIAFLGSLQREHNVAPFLVVVPNSTMGNWVREFESWLPSLHVVPYFGSADSRDVIEQYELYHEVKLDGRQRLKCHVLLISDTAVRQNPGILRRVPRWEVMVVDEGQSLKGGESNLLFRRLSEVPAAHRLIMTGTPLNNNIGELFNLLKWLDPGGEWDDVEALKKKYEVLTPELIESLQPRLKPFFLRRLKADVVNLPPKTELIVPVSLRPVQKRLYKSVLESNIEDIQALTDEVRSKQRKKKAITNMNNILMQLRKCIQHPYLVAPNLEIRETDRNYVAEEELARFVDASGKLMLLKRLLPKLKERGHRVLLFSQFVINLDLVEDLLDSEGYKYLRLDGSLGNKQRQKGIDAFNAPNSDFFIYILSTRAGGVGINLATADTVIVFDPDFNPHADMQAIARAHRIGQVKHVLVFTLVGRNTAEERIVEAARRKMVLDHLIVQNLDNEDSRPDMLENIIKHGAQALFAEGGVEETEQDIRYTDEDLDTLIERAETEEQVEARPEGEGVTTDFSFARVWELDKASDSADMGMTDIADQSFWHDLLETSRETERLRRERQEKEELERGSRRRIKVQPGFYASTLRGQADDSDYDNVSDADFVADSQARSRSNSDSEMAGPAAVAEDAAALAAADKAKAQRRRPKPKPVAVASAGGAAPPAAAGAAPPAATGAAPPAATAAAPAQAAGDAAVAVPQKRGRGRPRKHPLPEGAAGGAARPAAPTPPVVPEPSGEEPPTKDEAQFVLEQLPRPIVSEILERRARKVAVMPLQAPDTRPQLTPVHASYFAQSLGFPYIVFRFAFSFVGSHQLPANVRGLPNDGAAFLDANVVREHLIRASHAIYQIWCNDEELPRPRLLTAKEAKQLLKTINTLHMHNLTEAVPLIVADDVTAPQQHTMISAIRESVVKELARRQELLRSNETPMVAAAERKALAAAQMLSELLVNISGAIPQAPKAPVPRRPRASQAEMAERRAAQAAKTAPPVNPLAVATTAMTLAQAQMLRQATGRPQSPAARQAR</sequence>
<dbReference type="PANTHER" id="PTHR45623:SF17">
    <property type="entry name" value="CHROMODOMAIN-HELICASE-DNA-BINDING PROTEIN 3-RELATED"/>
    <property type="match status" value="1"/>
</dbReference>
<dbReference type="PROSITE" id="PS51192">
    <property type="entry name" value="HELICASE_ATP_BIND_1"/>
    <property type="match status" value="1"/>
</dbReference>
<evidence type="ECO:0000256" key="3">
    <source>
        <dbReference type="ARBA" id="ARBA00022741"/>
    </source>
</evidence>
<dbReference type="SMART" id="SM00490">
    <property type="entry name" value="HELICc"/>
    <property type="match status" value="1"/>
</dbReference>
<proteinExistence type="predicted"/>
<dbReference type="PANTHER" id="PTHR45623">
    <property type="entry name" value="CHROMODOMAIN-HELICASE-DNA-BINDING PROTEIN 3-RELATED-RELATED"/>
    <property type="match status" value="1"/>
</dbReference>
<evidence type="ECO:0000256" key="2">
    <source>
        <dbReference type="ARBA" id="ARBA00022737"/>
    </source>
</evidence>
<dbReference type="GO" id="GO:0003682">
    <property type="term" value="F:chromatin binding"/>
    <property type="evidence" value="ECO:0007669"/>
    <property type="project" value="TreeGrafter"/>
</dbReference>
<dbReference type="EMBL" id="KZ819304">
    <property type="protein sequence ID" value="PWN95397.1"/>
    <property type="molecule type" value="Genomic_DNA"/>
</dbReference>
<evidence type="ECO:0000259" key="9">
    <source>
        <dbReference type="PROSITE" id="PS51192"/>
    </source>
</evidence>
<keyword evidence="4" id="KW-0378">Hydrolase</keyword>
<dbReference type="Proteomes" id="UP000245946">
    <property type="component" value="Unassembled WGS sequence"/>
</dbReference>
<dbReference type="InterPro" id="IPR000953">
    <property type="entry name" value="Chromo/chromo_shadow_dom"/>
</dbReference>
<dbReference type="InterPro" id="IPR014001">
    <property type="entry name" value="Helicase_ATP-bd"/>
</dbReference>
<evidence type="ECO:0000313" key="11">
    <source>
        <dbReference type="EMBL" id="PWN95397.1"/>
    </source>
</evidence>
<name>A0A316Z0V8_9BASI</name>
<dbReference type="GeneID" id="37268227"/>
<dbReference type="OrthoDB" id="5857104at2759"/>
<dbReference type="InterPro" id="IPR016197">
    <property type="entry name" value="Chromo-like_dom_sf"/>
</dbReference>
<dbReference type="Gene3D" id="3.40.50.10810">
    <property type="entry name" value="Tandem AAA-ATPase domain"/>
    <property type="match status" value="1"/>
</dbReference>
<feature type="compositionally biased region" description="Low complexity" evidence="8">
    <location>
        <begin position="1359"/>
        <end position="1406"/>
    </location>
</feature>
<feature type="region of interest" description="Disordered" evidence="8">
    <location>
        <begin position="373"/>
        <end position="392"/>
    </location>
</feature>
<dbReference type="Pfam" id="PF00176">
    <property type="entry name" value="SNF2-rel_dom"/>
    <property type="match status" value="1"/>
</dbReference>
<keyword evidence="5" id="KW-0067">ATP-binding</keyword>
<dbReference type="InterPro" id="IPR027417">
    <property type="entry name" value="P-loop_NTPase"/>
</dbReference>
<gene>
    <name evidence="11" type="ORF">FA09DRAFT_312030</name>
</gene>
<accession>A0A316Z0V8</accession>
<feature type="region of interest" description="Disordered" evidence="8">
    <location>
        <begin position="58"/>
        <end position="134"/>
    </location>
</feature>
<keyword evidence="2" id="KW-0677">Repeat</keyword>
<evidence type="ECO:0000313" key="12">
    <source>
        <dbReference type="Proteomes" id="UP000245946"/>
    </source>
</evidence>